<reference evidence="3 4" key="1">
    <citation type="journal article" date="2016" name="Genome Announc.">
        <title>First Complete Genome Sequence of a Subdivision 6 Acidobacterium Strain.</title>
        <authorList>
            <person name="Huang S."/>
            <person name="Vieira S."/>
            <person name="Bunk B."/>
            <person name="Riedel T."/>
            <person name="Sproer C."/>
            <person name="Overmann J."/>
        </authorList>
    </citation>
    <scope>NUCLEOTIDE SEQUENCE [LARGE SCALE GENOMIC DNA]</scope>
    <source>
        <strain evidence="4">DSM 100886 HEG_-6_39</strain>
    </source>
</reference>
<dbReference type="InterPro" id="IPR018683">
    <property type="entry name" value="DUF2169"/>
</dbReference>
<accession>A0A143PHU8</accession>
<organism evidence="3 4">
    <name type="scientific">Luteitalea pratensis</name>
    <dbReference type="NCBI Taxonomy" id="1855912"/>
    <lineage>
        <taxon>Bacteria</taxon>
        <taxon>Pseudomonadati</taxon>
        <taxon>Acidobacteriota</taxon>
        <taxon>Vicinamibacteria</taxon>
        <taxon>Vicinamibacterales</taxon>
        <taxon>Vicinamibacteraceae</taxon>
        <taxon>Luteitalea</taxon>
    </lineage>
</organism>
<feature type="domain" description="DUF2169" evidence="2">
    <location>
        <begin position="22"/>
        <end position="317"/>
    </location>
</feature>
<dbReference type="Pfam" id="PF09937">
    <property type="entry name" value="DUF2169"/>
    <property type="match status" value="1"/>
</dbReference>
<dbReference type="STRING" id="1855912.LuPra_01315"/>
<sequence>MLQLQNTTPFKTAMAVLPDRAGIDTLYVVVKATLHIRPKLSLSDEQAPVVLADEYYGDPTSTSLRVPSELHIGKPGTDVLLIGSAWAPAGRPVRQTQVSVAVAGRQRTMLVTGDRVWRDGRPSDPRPFESMPLVWERAFGGSHRRGEVVLSEERNPVGCGFAGEQPAGDQKDPPPPPNLEGQPLPNIESPEAPLQQPGQKPAPICLAPIAASWLPRRAFAGTYDERWQRSRAPYLPDDFDPRFLQCAAPDFAFDRYLTVGEQVHVSGALPDGPIALTIPDPRLVVAVTVAGTTDEPAARLETLWIEPDQNRVCLTWRAAFPCDRRVLKVEKIVVSRAGSAEATS</sequence>
<proteinExistence type="predicted"/>
<protein>
    <recommendedName>
        <fullName evidence="2">DUF2169 domain-containing protein</fullName>
    </recommendedName>
</protein>
<evidence type="ECO:0000256" key="1">
    <source>
        <dbReference type="SAM" id="MobiDB-lite"/>
    </source>
</evidence>
<reference evidence="4" key="2">
    <citation type="submission" date="2016-04" db="EMBL/GenBank/DDBJ databases">
        <title>First Complete Genome Sequence of a Subdivision 6 Acidobacterium.</title>
        <authorList>
            <person name="Huang S."/>
            <person name="Vieira S."/>
            <person name="Bunk B."/>
            <person name="Riedel T."/>
            <person name="Sproeer C."/>
            <person name="Overmann J."/>
        </authorList>
    </citation>
    <scope>NUCLEOTIDE SEQUENCE [LARGE SCALE GENOMIC DNA]</scope>
    <source>
        <strain evidence="4">DSM 100886 HEG_-6_39</strain>
    </source>
</reference>
<evidence type="ECO:0000259" key="2">
    <source>
        <dbReference type="Pfam" id="PF09937"/>
    </source>
</evidence>
<feature type="region of interest" description="Disordered" evidence="1">
    <location>
        <begin position="156"/>
        <end position="201"/>
    </location>
</feature>
<dbReference type="AlphaFoldDB" id="A0A143PHU8"/>
<evidence type="ECO:0000313" key="3">
    <source>
        <dbReference type="EMBL" id="AMY08127.1"/>
    </source>
</evidence>
<gene>
    <name evidence="3" type="ORF">LuPra_01315</name>
</gene>
<dbReference type="KEGG" id="abac:LuPra_01315"/>
<keyword evidence="4" id="KW-1185">Reference proteome</keyword>
<evidence type="ECO:0000313" key="4">
    <source>
        <dbReference type="Proteomes" id="UP000076079"/>
    </source>
</evidence>
<dbReference type="EMBL" id="CP015136">
    <property type="protein sequence ID" value="AMY08127.1"/>
    <property type="molecule type" value="Genomic_DNA"/>
</dbReference>
<dbReference type="Proteomes" id="UP000076079">
    <property type="component" value="Chromosome"/>
</dbReference>
<name>A0A143PHU8_LUTPR</name>